<reference evidence="1" key="1">
    <citation type="journal article" date="2012" name="Science">
        <title>Fermentation, hydrogen, and sulfur metabolism in multiple uncultivated bacterial phyla.</title>
        <authorList>
            <person name="Wrighton K.C."/>
            <person name="Thomas B.C."/>
            <person name="Sharon I."/>
            <person name="Miller C.S."/>
            <person name="Castelle C.J."/>
            <person name="VerBerkmoes N.C."/>
            <person name="Wilkins M.J."/>
            <person name="Hettich R.L."/>
            <person name="Lipton M.S."/>
            <person name="Williams K.H."/>
            <person name="Long P.E."/>
            <person name="Banfield J.F."/>
        </authorList>
    </citation>
    <scope>NUCLEOTIDE SEQUENCE [LARGE SCALE GENOMIC DNA]</scope>
</reference>
<dbReference type="EMBL" id="AMFJ01000562">
    <property type="protein sequence ID" value="EKE27093.1"/>
    <property type="molecule type" value="Genomic_DNA"/>
</dbReference>
<comment type="caution">
    <text evidence="1">The sequence shown here is derived from an EMBL/GenBank/DDBJ whole genome shotgun (WGS) entry which is preliminary data.</text>
</comment>
<name>K2FVX2_9BACT</name>
<proteinExistence type="predicted"/>
<protein>
    <submittedName>
        <fullName evidence="1">Uncharacterized protein</fullName>
    </submittedName>
</protein>
<evidence type="ECO:0000313" key="1">
    <source>
        <dbReference type="EMBL" id="EKE27093.1"/>
    </source>
</evidence>
<accession>K2FVX2</accession>
<organism evidence="1">
    <name type="scientific">uncultured bacterium</name>
    <name type="common">gcode 4</name>
    <dbReference type="NCBI Taxonomy" id="1234023"/>
    <lineage>
        <taxon>Bacteria</taxon>
        <taxon>environmental samples</taxon>
    </lineage>
</organism>
<gene>
    <name evidence="1" type="ORF">ACD_4C00046G0001</name>
</gene>
<sequence length="67" mass="7519">MTMIPESRIFVTFKMKMGIVISSRIIISPSNAMIKAMTCITLSSTFFRKSRKSAWGTIKKNSATLKT</sequence>
<dbReference type="AlphaFoldDB" id="K2FVX2"/>